<feature type="transmembrane region" description="Helical" evidence="1">
    <location>
        <begin position="101"/>
        <end position="119"/>
    </location>
</feature>
<dbReference type="KEGG" id="cpis:HS961_02860"/>
<evidence type="ECO:0000313" key="3">
    <source>
        <dbReference type="Proteomes" id="UP000515240"/>
    </source>
</evidence>
<dbReference type="EMBL" id="CP058554">
    <property type="protein sequence ID" value="QMV71858.1"/>
    <property type="molecule type" value="Genomic_DNA"/>
</dbReference>
<keyword evidence="3" id="KW-1185">Reference proteome</keyword>
<feature type="transmembrane region" description="Helical" evidence="1">
    <location>
        <begin position="182"/>
        <end position="215"/>
    </location>
</feature>
<feature type="transmembrane region" description="Helical" evidence="1">
    <location>
        <begin position="150"/>
        <end position="170"/>
    </location>
</feature>
<keyword evidence="1" id="KW-0812">Transmembrane</keyword>
<name>A0A7G5ECY3_9BURK</name>
<keyword evidence="1" id="KW-0472">Membrane</keyword>
<evidence type="ECO:0000256" key="1">
    <source>
        <dbReference type="SAM" id="Phobius"/>
    </source>
</evidence>
<feature type="transmembrane region" description="Helical" evidence="1">
    <location>
        <begin position="254"/>
        <end position="276"/>
    </location>
</feature>
<evidence type="ECO:0000313" key="2">
    <source>
        <dbReference type="EMBL" id="QMV71858.1"/>
    </source>
</evidence>
<feature type="transmembrane region" description="Helical" evidence="1">
    <location>
        <begin position="383"/>
        <end position="402"/>
    </location>
</feature>
<keyword evidence="1" id="KW-1133">Transmembrane helix</keyword>
<accession>A0A7G5ECY3</accession>
<gene>
    <name evidence="2" type="ORF">HS961_02860</name>
</gene>
<evidence type="ECO:0008006" key="4">
    <source>
        <dbReference type="Google" id="ProtNLM"/>
    </source>
</evidence>
<reference evidence="2 3" key="1">
    <citation type="journal article" date="2020" name="G3 (Bethesda)">
        <title>CeMbio - The Caenorhabditis elegans Microbiome Resource.</title>
        <authorList>
            <person name="Dirksen P."/>
            <person name="Assie A."/>
            <person name="Zimmermann J."/>
            <person name="Zhang F."/>
            <person name="Tietje A.M."/>
            <person name="Marsh S.A."/>
            <person name="Felix M.A."/>
            <person name="Shapira M."/>
            <person name="Kaleta C."/>
            <person name="Schulenburg H."/>
            <person name="Samuel B."/>
        </authorList>
    </citation>
    <scope>NUCLEOTIDE SEQUENCE [LARGE SCALE GENOMIC DNA]</scope>
    <source>
        <strain evidence="2 3">BIGb0172</strain>
    </source>
</reference>
<dbReference type="Proteomes" id="UP000515240">
    <property type="component" value="Chromosome"/>
</dbReference>
<sequence length="595" mass="65840">MQFSFSKSQTPPVHIGQASFYVIACLFVIFVNGAVPFFGIPTLGQAVWTTGFSQSFANDSILSIHAHNIGAPHPAAMAFGLAGAWLAGVFIRLGLHAADAYALMVACWLTLAFWGAYRLSRALEVAPALSVIAALGWGTMPMVWNHAGYSMLSTGIALLPLYMWTALRFLDAPLLGHYGRAISYLMACILAIFMDGYSFMMFATGASILAVAWYWRKRASWLHLGIHGLCFLTAYVLFALYIGRGQYAAADLNFFRGWGADLGFFLIPSAGVHWFADLAGWSRPRSMREYFGDESVWITTFCLPLLVFAAVFFLLGKGRYKYPLMLILLFGFYMAMGPSLKFNSLKPATETSLSMDAKYAIAPTGSGFISQHVPGFKNMRASYRWAALGVFGAWALLVAALSRTQRKEVSVAAALSLVLVVAANLPNLPQRWELQKSYRSQFMQIDQDLLLSLGQQLHPGDKVAFMPWRNDFLVNYLASKLDVVAYNIGGDKNFEDARRFWPEILKTMPLGGIPDDFSQRIVSLLRSGDADAVVIPYVDMLWAAHRWPYPAEGREALRPKLLELSASPLVSVAEETSYAVIRLKPPSVLPSTRQE</sequence>
<feature type="transmembrane region" description="Helical" evidence="1">
    <location>
        <begin position="20"/>
        <end position="40"/>
    </location>
</feature>
<feature type="transmembrane region" description="Helical" evidence="1">
    <location>
        <begin position="221"/>
        <end position="242"/>
    </location>
</feature>
<feature type="transmembrane region" description="Helical" evidence="1">
    <location>
        <begin position="409"/>
        <end position="428"/>
    </location>
</feature>
<organism evidence="2 3">
    <name type="scientific">Comamonas piscis</name>
    <dbReference type="NCBI Taxonomy" id="1562974"/>
    <lineage>
        <taxon>Bacteria</taxon>
        <taxon>Pseudomonadati</taxon>
        <taxon>Pseudomonadota</taxon>
        <taxon>Betaproteobacteria</taxon>
        <taxon>Burkholderiales</taxon>
        <taxon>Comamonadaceae</taxon>
        <taxon>Comamonas</taxon>
    </lineage>
</organism>
<proteinExistence type="predicted"/>
<dbReference type="AlphaFoldDB" id="A0A7G5ECY3"/>
<feature type="transmembrane region" description="Helical" evidence="1">
    <location>
        <begin position="296"/>
        <end position="315"/>
    </location>
</feature>
<dbReference type="RefSeq" id="WP_182326287.1">
    <property type="nucleotide sequence ID" value="NZ_CP058554.1"/>
</dbReference>
<feature type="transmembrane region" description="Helical" evidence="1">
    <location>
        <begin position="126"/>
        <end position="144"/>
    </location>
</feature>
<feature type="transmembrane region" description="Helical" evidence="1">
    <location>
        <begin position="322"/>
        <end position="340"/>
    </location>
</feature>
<protein>
    <recommendedName>
        <fullName evidence="4">Glycosyltransferase family 39 protein</fullName>
    </recommendedName>
</protein>